<sequence>MRSVDYIRKKCKTCDD</sequence>
<protein>
    <submittedName>
        <fullName evidence="1">Uncharacterized protein</fullName>
    </submittedName>
</protein>
<dbReference type="AlphaFoldDB" id="A0A0E9S5J1"/>
<proteinExistence type="predicted"/>
<organism evidence="1">
    <name type="scientific">Anguilla anguilla</name>
    <name type="common">European freshwater eel</name>
    <name type="synonym">Muraena anguilla</name>
    <dbReference type="NCBI Taxonomy" id="7936"/>
    <lineage>
        <taxon>Eukaryota</taxon>
        <taxon>Metazoa</taxon>
        <taxon>Chordata</taxon>
        <taxon>Craniata</taxon>
        <taxon>Vertebrata</taxon>
        <taxon>Euteleostomi</taxon>
        <taxon>Actinopterygii</taxon>
        <taxon>Neopterygii</taxon>
        <taxon>Teleostei</taxon>
        <taxon>Anguilliformes</taxon>
        <taxon>Anguillidae</taxon>
        <taxon>Anguilla</taxon>
    </lineage>
</organism>
<reference evidence="1" key="2">
    <citation type="journal article" date="2015" name="Fish Shellfish Immunol.">
        <title>Early steps in the European eel (Anguilla anguilla)-Vibrio vulnificus interaction in the gills: Role of the RtxA13 toxin.</title>
        <authorList>
            <person name="Callol A."/>
            <person name="Pajuelo D."/>
            <person name="Ebbesson L."/>
            <person name="Teles M."/>
            <person name="MacKenzie S."/>
            <person name="Amaro C."/>
        </authorList>
    </citation>
    <scope>NUCLEOTIDE SEQUENCE</scope>
</reference>
<evidence type="ECO:0000313" key="1">
    <source>
        <dbReference type="EMBL" id="JAH35920.1"/>
    </source>
</evidence>
<dbReference type="EMBL" id="GBXM01072657">
    <property type="protein sequence ID" value="JAH35920.1"/>
    <property type="molecule type" value="Transcribed_RNA"/>
</dbReference>
<reference evidence="1" key="1">
    <citation type="submission" date="2014-11" db="EMBL/GenBank/DDBJ databases">
        <authorList>
            <person name="Amaro Gonzalez C."/>
        </authorList>
    </citation>
    <scope>NUCLEOTIDE SEQUENCE</scope>
</reference>
<accession>A0A0E9S5J1</accession>
<name>A0A0E9S5J1_ANGAN</name>